<dbReference type="InterPro" id="IPR012340">
    <property type="entry name" value="NA-bd_OB-fold"/>
</dbReference>
<evidence type="ECO:0000259" key="1">
    <source>
        <dbReference type="Pfam" id="PF01796"/>
    </source>
</evidence>
<dbReference type="SUPFAM" id="SSF50249">
    <property type="entry name" value="Nucleic acid-binding proteins"/>
    <property type="match status" value="1"/>
</dbReference>
<dbReference type="Gene3D" id="6.10.30.10">
    <property type="match status" value="1"/>
</dbReference>
<evidence type="ECO:0000313" key="4">
    <source>
        <dbReference type="Proteomes" id="UP000530564"/>
    </source>
</evidence>
<name>A0A840A499_9CAUL</name>
<protein>
    <recommendedName>
        <fullName evidence="5">DNA-binding protein</fullName>
    </recommendedName>
</protein>
<dbReference type="InterPro" id="IPR002878">
    <property type="entry name" value="ChsH2_C"/>
</dbReference>
<dbReference type="EMBL" id="JACIDK010000005">
    <property type="protein sequence ID" value="MBB3892493.1"/>
    <property type="molecule type" value="Genomic_DNA"/>
</dbReference>
<evidence type="ECO:0000259" key="2">
    <source>
        <dbReference type="Pfam" id="PF12172"/>
    </source>
</evidence>
<sequence>MTDVQDRPALMTRQIPAPAVTIESKPFWDAAAEGKFLIKHCNACGEDHWYPRALCPFCFSDQTEWKESPGEGVIYSYSVMHRSPSGPYAIGYVTLNEGPAVLTNFVDVAPDGLSIGQKVKVKFQPTENGPPVPVFSPV</sequence>
<feature type="domain" description="ChsH2 C-terminal OB-fold" evidence="1">
    <location>
        <begin position="65"/>
        <end position="124"/>
    </location>
</feature>
<dbReference type="PANTHER" id="PTHR34075:SF5">
    <property type="entry name" value="BLR3430 PROTEIN"/>
    <property type="match status" value="1"/>
</dbReference>
<keyword evidence="4" id="KW-1185">Reference proteome</keyword>
<dbReference type="AlphaFoldDB" id="A0A840A499"/>
<accession>A0A840A499</accession>
<evidence type="ECO:0000313" key="3">
    <source>
        <dbReference type="EMBL" id="MBB3892493.1"/>
    </source>
</evidence>
<feature type="domain" description="ChsH2 rubredoxin-like zinc ribbon" evidence="2">
    <location>
        <begin position="28"/>
        <end position="64"/>
    </location>
</feature>
<dbReference type="RefSeq" id="WP_221221080.1">
    <property type="nucleotide sequence ID" value="NZ_JACIDK010000005.1"/>
</dbReference>
<dbReference type="InterPro" id="IPR052513">
    <property type="entry name" value="Thioester_dehydratase-like"/>
</dbReference>
<comment type="caution">
    <text evidence="3">The sequence shown here is derived from an EMBL/GenBank/DDBJ whole genome shotgun (WGS) entry which is preliminary data.</text>
</comment>
<organism evidence="3 4">
    <name type="scientific">Phenylobacterium haematophilum</name>
    <dbReference type="NCBI Taxonomy" id="98513"/>
    <lineage>
        <taxon>Bacteria</taxon>
        <taxon>Pseudomonadati</taxon>
        <taxon>Pseudomonadota</taxon>
        <taxon>Alphaproteobacteria</taxon>
        <taxon>Caulobacterales</taxon>
        <taxon>Caulobacteraceae</taxon>
        <taxon>Phenylobacterium</taxon>
    </lineage>
</organism>
<reference evidence="3 4" key="1">
    <citation type="submission" date="2020-08" db="EMBL/GenBank/DDBJ databases">
        <title>Genomic Encyclopedia of Type Strains, Phase IV (KMG-IV): sequencing the most valuable type-strain genomes for metagenomic binning, comparative biology and taxonomic classification.</title>
        <authorList>
            <person name="Goeker M."/>
        </authorList>
    </citation>
    <scope>NUCLEOTIDE SEQUENCE [LARGE SCALE GENOMIC DNA]</scope>
    <source>
        <strain evidence="3 4">DSM 21793</strain>
    </source>
</reference>
<dbReference type="PANTHER" id="PTHR34075">
    <property type="entry name" value="BLR3430 PROTEIN"/>
    <property type="match status" value="1"/>
</dbReference>
<evidence type="ECO:0008006" key="5">
    <source>
        <dbReference type="Google" id="ProtNLM"/>
    </source>
</evidence>
<dbReference type="Pfam" id="PF01796">
    <property type="entry name" value="OB_ChsH2_C"/>
    <property type="match status" value="1"/>
</dbReference>
<proteinExistence type="predicted"/>
<dbReference type="InterPro" id="IPR022002">
    <property type="entry name" value="ChsH2_Znr"/>
</dbReference>
<dbReference type="Proteomes" id="UP000530564">
    <property type="component" value="Unassembled WGS sequence"/>
</dbReference>
<gene>
    <name evidence="3" type="ORF">GGQ61_003229</name>
</gene>
<dbReference type="Pfam" id="PF12172">
    <property type="entry name" value="zf-ChsH2"/>
    <property type="match status" value="1"/>
</dbReference>